<accession>A0ABP7B6C8</accession>
<keyword evidence="6 15" id="KW-0347">Helicase</keyword>
<dbReference type="InterPro" id="IPR027417">
    <property type="entry name" value="P-loop_NTPase"/>
</dbReference>
<dbReference type="InterPro" id="IPR000212">
    <property type="entry name" value="DNA_helicase_UvrD/REP"/>
</dbReference>
<evidence type="ECO:0000256" key="10">
    <source>
        <dbReference type="ARBA" id="ARBA00023204"/>
    </source>
</evidence>
<evidence type="ECO:0000256" key="11">
    <source>
        <dbReference type="ARBA" id="ARBA00023235"/>
    </source>
</evidence>
<dbReference type="PROSITE" id="PS51198">
    <property type="entry name" value="UVRD_HELICASE_ATP_BIND"/>
    <property type="match status" value="1"/>
</dbReference>
<dbReference type="Gene3D" id="1.10.486.10">
    <property type="entry name" value="PCRA, domain 4"/>
    <property type="match status" value="1"/>
</dbReference>
<evidence type="ECO:0000256" key="6">
    <source>
        <dbReference type="ARBA" id="ARBA00022806"/>
    </source>
</evidence>
<name>A0ABP7B6C8_9MICO</name>
<dbReference type="InterPro" id="IPR011604">
    <property type="entry name" value="PDDEXK-like_dom_sf"/>
</dbReference>
<feature type="domain" description="UvrD-like helicase ATP-binding" evidence="17">
    <location>
        <begin position="33"/>
        <end position="405"/>
    </location>
</feature>
<keyword evidence="11" id="KW-0413">Isomerase</keyword>
<evidence type="ECO:0000313" key="20">
    <source>
        <dbReference type="Proteomes" id="UP001410795"/>
    </source>
</evidence>
<evidence type="ECO:0000313" key="19">
    <source>
        <dbReference type="EMBL" id="GAA3650810.1"/>
    </source>
</evidence>
<dbReference type="PANTHER" id="PTHR11070">
    <property type="entry name" value="UVRD / RECB / PCRA DNA HELICASE FAMILY MEMBER"/>
    <property type="match status" value="1"/>
</dbReference>
<gene>
    <name evidence="19" type="ORF">GCM10022202_08050</name>
</gene>
<feature type="domain" description="UvrD-like helicase C-terminal" evidence="18">
    <location>
        <begin position="406"/>
        <end position="762"/>
    </location>
</feature>
<dbReference type="GO" id="GO:0004386">
    <property type="term" value="F:helicase activity"/>
    <property type="evidence" value="ECO:0007669"/>
    <property type="project" value="UniProtKB-KW"/>
</dbReference>
<dbReference type="InterPro" id="IPR013986">
    <property type="entry name" value="DExx_box_DNA_helicase_dom_sf"/>
</dbReference>
<evidence type="ECO:0000256" key="12">
    <source>
        <dbReference type="ARBA" id="ARBA00034617"/>
    </source>
</evidence>
<dbReference type="RefSeq" id="WP_308122735.1">
    <property type="nucleotide sequence ID" value="NZ_BAAAYV010000005.1"/>
</dbReference>
<dbReference type="Pfam" id="PF12705">
    <property type="entry name" value="PDDEXK_1"/>
    <property type="match status" value="1"/>
</dbReference>
<evidence type="ECO:0000256" key="8">
    <source>
        <dbReference type="ARBA" id="ARBA00022840"/>
    </source>
</evidence>
<keyword evidence="3 15" id="KW-0547">Nucleotide-binding</keyword>
<evidence type="ECO:0000256" key="15">
    <source>
        <dbReference type="PROSITE-ProRule" id="PRU00560"/>
    </source>
</evidence>
<evidence type="ECO:0000256" key="5">
    <source>
        <dbReference type="ARBA" id="ARBA00022801"/>
    </source>
</evidence>
<protein>
    <recommendedName>
        <fullName evidence="13">DNA 3'-5' helicase</fullName>
        <ecNumber evidence="13">5.6.2.4</ecNumber>
    </recommendedName>
</protein>
<dbReference type="CDD" id="cd17932">
    <property type="entry name" value="DEXQc_UvrD"/>
    <property type="match status" value="1"/>
</dbReference>
<keyword evidence="9" id="KW-0238">DNA-binding</keyword>
<dbReference type="SUPFAM" id="SSF52540">
    <property type="entry name" value="P-loop containing nucleoside triphosphate hydrolases"/>
    <property type="match status" value="1"/>
</dbReference>
<feature type="region of interest" description="Disordered" evidence="16">
    <location>
        <begin position="945"/>
        <end position="976"/>
    </location>
</feature>
<dbReference type="SUPFAM" id="SSF52980">
    <property type="entry name" value="Restriction endonuclease-like"/>
    <property type="match status" value="1"/>
</dbReference>
<evidence type="ECO:0000256" key="14">
    <source>
        <dbReference type="ARBA" id="ARBA00048988"/>
    </source>
</evidence>
<keyword evidence="7" id="KW-0269">Exonuclease</keyword>
<keyword evidence="20" id="KW-1185">Reference proteome</keyword>
<keyword evidence="5 15" id="KW-0378">Hydrolase</keyword>
<feature type="binding site" evidence="15">
    <location>
        <begin position="54"/>
        <end position="61"/>
    </location>
    <ligand>
        <name>ATP</name>
        <dbReference type="ChEBI" id="CHEBI:30616"/>
    </ligand>
</feature>
<evidence type="ECO:0000259" key="17">
    <source>
        <dbReference type="PROSITE" id="PS51198"/>
    </source>
</evidence>
<keyword evidence="2" id="KW-0540">Nuclease</keyword>
<proteinExistence type="inferred from homology"/>
<comment type="similarity">
    <text evidence="1">Belongs to the helicase family. UvrD subfamily.</text>
</comment>
<dbReference type="Gene3D" id="1.10.10.160">
    <property type="match status" value="1"/>
</dbReference>
<evidence type="ECO:0000256" key="3">
    <source>
        <dbReference type="ARBA" id="ARBA00022741"/>
    </source>
</evidence>
<dbReference type="PROSITE" id="PS51217">
    <property type="entry name" value="UVRD_HELICASE_CTER"/>
    <property type="match status" value="1"/>
</dbReference>
<comment type="catalytic activity">
    <reaction evidence="14">
        <text>ATP + H2O = ADP + phosphate + H(+)</text>
        <dbReference type="Rhea" id="RHEA:13065"/>
        <dbReference type="ChEBI" id="CHEBI:15377"/>
        <dbReference type="ChEBI" id="CHEBI:15378"/>
        <dbReference type="ChEBI" id="CHEBI:30616"/>
        <dbReference type="ChEBI" id="CHEBI:43474"/>
        <dbReference type="ChEBI" id="CHEBI:456216"/>
        <dbReference type="EC" id="5.6.2.4"/>
    </reaction>
</comment>
<dbReference type="Pfam" id="PF13361">
    <property type="entry name" value="UvrD_C"/>
    <property type="match status" value="1"/>
</dbReference>
<sequence length="1203" mass="132461">MSTTNPLHDAATATWSAGHGLSAAHLSAALSLPTPTPAQQRVIEAPPVPALVVAGAGSGKTETMSGRVVWLVANGHVERDQILGLTFTRKAAGELDERISARLALIDEFGRRGLLPHLARIVERHELSDIEAAATPAQRSAVRRRVLDELARSYDTGWDPAAATSVDSLMIRPRVATYNAFADTIVREHAARIGRDPEAGMLNTSASWLIARHVVLRAQLPGLDEIERSVAGVVDAVQRLAADVLDHRVDLDELERLARREAARFEPYVAHDKAKRPHANLTTMPILVRLVRDYIAEKQRRGVLDFADQVDGAFQIVEAASSVRDELRAQYRVVLLDEYQDTSVIQTRFLAAVFRGAAVMAVGDPHQSIYGWRGASADNLYAFGREFGDERKVDQYDLMTSWRNDRAILSVANRVLRPLQADRGFRVPELEPRPGAGDGRVEVTFPHTVDEEADAVAEWFERRRAEHGASTAQPQGVETAAKPQGVETAAKPQGVQSAAKPPGVQSAAKPHTGAILFRSKRHMSLFAAKLGERGIPHRILGLGGLLSTPEVVDVLSVLRVLHDPTSGSPLIRLLVGPRFRVGVADMAALYDFASELARRDAGLAPLPDELRARLRTSNGADEAVSIVDAVDVVRTMRDDYRLVQGITPEGRSRIREAGAMLERLRRQVGQPIPELIRLIELELRLDIELAANETRGPARVASTQLRAFVDEVRGFLSADERGTIGSLLAWLDRAEQADELMPRTEPPEPGVVQLLTIHGSKGLEWDAVAVVRLVEGELPGTAKDTAGWLGFGVLPYALRGDRAALPAFDWDPLTAGAGVEDEDKRRKAELDSLISESKDPDKRGALARFADANRAHQREEERRLAYVATTRARGDLLLTGSHWAGQSRPRVPSEFLVEVMERLGLDAVGTVDRDDNPYTGTATTLEWPMEPLGRRRDRVVDAARRVRDAESASPSPRLSRLLAEREERERGRAAAAPTRIPASRFKDYVADFAATVSEVSRPMPERPYTQTRIGTLFHQWVEQRSGVAGAAASTDDALWETDEDLWGGDAPVGTETEVSVEDETALAALRETFLRSEWAPLRPIEVETEIDFAMRGAEGGPSHIVICKLDAVYERDGRIEIVDWKTGKAPRTAAEREQRMLQLALYRLAYHRRHGVPLERIDVALYYVADDLVIRGDRVYSEEELVQRWDAARSARAGRPADG</sequence>
<feature type="compositionally biased region" description="Low complexity" evidence="16">
    <location>
        <begin position="951"/>
        <end position="961"/>
    </location>
</feature>
<keyword evidence="4" id="KW-0227">DNA damage</keyword>
<evidence type="ECO:0000256" key="16">
    <source>
        <dbReference type="SAM" id="MobiDB-lite"/>
    </source>
</evidence>
<dbReference type="InterPro" id="IPR038726">
    <property type="entry name" value="PDDEXK_AddAB-type"/>
</dbReference>
<feature type="compositionally biased region" description="Basic and acidic residues" evidence="16">
    <location>
        <begin position="962"/>
        <end position="972"/>
    </location>
</feature>
<dbReference type="InterPro" id="IPR014017">
    <property type="entry name" value="DNA_helicase_UvrD-like_C"/>
</dbReference>
<organism evidence="19 20">
    <name type="scientific">Microbacterium marinilacus</name>
    <dbReference type="NCBI Taxonomy" id="415209"/>
    <lineage>
        <taxon>Bacteria</taxon>
        <taxon>Bacillati</taxon>
        <taxon>Actinomycetota</taxon>
        <taxon>Actinomycetes</taxon>
        <taxon>Micrococcales</taxon>
        <taxon>Microbacteriaceae</taxon>
        <taxon>Microbacterium</taxon>
    </lineage>
</organism>
<dbReference type="Proteomes" id="UP001410795">
    <property type="component" value="Unassembled WGS sequence"/>
</dbReference>
<dbReference type="InterPro" id="IPR014016">
    <property type="entry name" value="UvrD-like_ATP-bd"/>
</dbReference>
<dbReference type="Gene3D" id="3.40.50.300">
    <property type="entry name" value="P-loop containing nucleotide triphosphate hydrolases"/>
    <property type="match status" value="4"/>
</dbReference>
<dbReference type="EMBL" id="BAAAYV010000005">
    <property type="protein sequence ID" value="GAA3650810.1"/>
    <property type="molecule type" value="Genomic_DNA"/>
</dbReference>
<evidence type="ECO:0000256" key="2">
    <source>
        <dbReference type="ARBA" id="ARBA00022722"/>
    </source>
</evidence>
<comment type="caution">
    <text evidence="19">The sequence shown here is derived from an EMBL/GenBank/DDBJ whole genome shotgun (WGS) entry which is preliminary data.</text>
</comment>
<keyword evidence="10" id="KW-0234">DNA repair</keyword>
<reference evidence="20" key="1">
    <citation type="journal article" date="2019" name="Int. J. Syst. Evol. Microbiol.">
        <title>The Global Catalogue of Microorganisms (GCM) 10K type strain sequencing project: providing services to taxonomists for standard genome sequencing and annotation.</title>
        <authorList>
            <consortium name="The Broad Institute Genomics Platform"/>
            <consortium name="The Broad Institute Genome Sequencing Center for Infectious Disease"/>
            <person name="Wu L."/>
            <person name="Ma J."/>
        </authorList>
    </citation>
    <scope>NUCLEOTIDE SEQUENCE [LARGE SCALE GENOMIC DNA]</scope>
    <source>
        <strain evidence="20">JCM 16546</strain>
    </source>
</reference>
<keyword evidence="8 15" id="KW-0067">ATP-binding</keyword>
<dbReference type="Gene3D" id="3.90.320.10">
    <property type="match status" value="1"/>
</dbReference>
<dbReference type="InterPro" id="IPR011335">
    <property type="entry name" value="Restrct_endonuc-II-like"/>
</dbReference>
<dbReference type="EC" id="5.6.2.4" evidence="13"/>
<dbReference type="Pfam" id="PF00580">
    <property type="entry name" value="UvrD-helicase"/>
    <property type="match status" value="1"/>
</dbReference>
<evidence type="ECO:0000256" key="4">
    <source>
        <dbReference type="ARBA" id="ARBA00022763"/>
    </source>
</evidence>
<evidence type="ECO:0000256" key="7">
    <source>
        <dbReference type="ARBA" id="ARBA00022839"/>
    </source>
</evidence>
<comment type="catalytic activity">
    <reaction evidence="12">
        <text>Couples ATP hydrolysis with the unwinding of duplex DNA by translocating in the 3'-5' direction.</text>
        <dbReference type="EC" id="5.6.2.4"/>
    </reaction>
</comment>
<dbReference type="PANTHER" id="PTHR11070:SF55">
    <property type="entry name" value="DNA 3'-5' HELICASE"/>
    <property type="match status" value="1"/>
</dbReference>
<evidence type="ECO:0000259" key="18">
    <source>
        <dbReference type="PROSITE" id="PS51217"/>
    </source>
</evidence>
<feature type="region of interest" description="Disordered" evidence="16">
    <location>
        <begin position="465"/>
        <end position="510"/>
    </location>
</feature>
<evidence type="ECO:0000256" key="13">
    <source>
        <dbReference type="ARBA" id="ARBA00034808"/>
    </source>
</evidence>
<evidence type="ECO:0000256" key="9">
    <source>
        <dbReference type="ARBA" id="ARBA00023125"/>
    </source>
</evidence>
<evidence type="ECO:0000256" key="1">
    <source>
        <dbReference type="ARBA" id="ARBA00009922"/>
    </source>
</evidence>